<feature type="transmembrane region" description="Helical" evidence="1">
    <location>
        <begin position="329"/>
        <end position="354"/>
    </location>
</feature>
<keyword evidence="1" id="KW-0472">Membrane</keyword>
<dbReference type="GeneID" id="115475505"/>
<proteinExistence type="predicted"/>
<dbReference type="PROSITE" id="PS50835">
    <property type="entry name" value="IG_LIKE"/>
    <property type="match status" value="1"/>
</dbReference>
<evidence type="ECO:0000256" key="2">
    <source>
        <dbReference type="SAM" id="SignalP"/>
    </source>
</evidence>
<dbReference type="InterPro" id="IPR013783">
    <property type="entry name" value="Ig-like_fold"/>
</dbReference>
<dbReference type="RefSeq" id="XP_030067116.1">
    <property type="nucleotide sequence ID" value="XM_030211256.1"/>
</dbReference>
<keyword evidence="1" id="KW-0812">Transmembrane</keyword>
<name>A0A6P7YQW1_9AMPH</name>
<feature type="signal peptide" evidence="2">
    <location>
        <begin position="1"/>
        <end position="22"/>
    </location>
</feature>
<protein>
    <submittedName>
        <fullName evidence="5">Myelin-associated glycoprotein-like isoform X2</fullName>
    </submittedName>
</protein>
<keyword evidence="1" id="KW-1133">Transmembrane helix</keyword>
<dbReference type="Gene3D" id="2.60.40.10">
    <property type="entry name" value="Immunoglobulins"/>
    <property type="match status" value="3"/>
</dbReference>
<dbReference type="InterPro" id="IPR036179">
    <property type="entry name" value="Ig-like_dom_sf"/>
</dbReference>
<dbReference type="PANTHER" id="PTHR46484">
    <property type="entry name" value="SI:CH211-171H4.5-RELATED"/>
    <property type="match status" value="1"/>
</dbReference>
<evidence type="ECO:0000313" key="4">
    <source>
        <dbReference type="Proteomes" id="UP000515156"/>
    </source>
</evidence>
<dbReference type="SUPFAM" id="SSF48726">
    <property type="entry name" value="Immunoglobulin"/>
    <property type="match status" value="3"/>
</dbReference>
<sequence>MSIICTVFFLQVCLQALLPVNADWTARTPRSLMALKDSCLVIPCTFNYPGQSKPQSDITAIWYQNEYTILYQSDKPETQGRAALVGNLEHKNCSLWIKQVKKEDGVSYKLRLEIRNLDKYSFPSSPHVTVQERPTDPQLLGYRSDLTEGELLTITCRTTHTCIVNPPTLLWQPQFDMVQEEHRMLGEGEWEVVSKQTFLVSANHHQKAVSCKAQYPSGQEARITGKTFSVLYKPEILPESNCVFHYRQFECQCLVRSNPSAVITWYLSDRKVKQTDVDISLNFNLSSSMTRSLLVGPTSLGANISCTASNKLGVTQLGFHGYGSWYQSWIVPTAAAVGALFILLFTAAVIGCIWKRRKKDQIKKDPDIAVLKTARQEKIKNGIHSKESFLTANSTELYVNVDFIKFSKHRKSAPSSGKKSSEGSYQSVFSDRYDDAIYQNY</sequence>
<dbReference type="AlphaFoldDB" id="A0A6P7YQW1"/>
<feature type="chain" id="PRO_5028295616" evidence="2">
    <location>
        <begin position="23"/>
        <end position="441"/>
    </location>
</feature>
<organism evidence="4 5">
    <name type="scientific">Microcaecilia unicolor</name>
    <dbReference type="NCBI Taxonomy" id="1415580"/>
    <lineage>
        <taxon>Eukaryota</taxon>
        <taxon>Metazoa</taxon>
        <taxon>Chordata</taxon>
        <taxon>Craniata</taxon>
        <taxon>Vertebrata</taxon>
        <taxon>Euteleostomi</taxon>
        <taxon>Amphibia</taxon>
        <taxon>Gymnophiona</taxon>
        <taxon>Siphonopidae</taxon>
        <taxon>Microcaecilia</taxon>
    </lineage>
</organism>
<evidence type="ECO:0000313" key="5">
    <source>
        <dbReference type="RefSeq" id="XP_030067116.1"/>
    </source>
</evidence>
<evidence type="ECO:0000256" key="1">
    <source>
        <dbReference type="SAM" id="Phobius"/>
    </source>
</evidence>
<keyword evidence="2" id="KW-0732">Signal</keyword>
<feature type="domain" description="Ig-like" evidence="3">
    <location>
        <begin position="126"/>
        <end position="229"/>
    </location>
</feature>
<evidence type="ECO:0000259" key="3">
    <source>
        <dbReference type="PROSITE" id="PS50835"/>
    </source>
</evidence>
<dbReference type="Proteomes" id="UP000515156">
    <property type="component" value="Chromosome 8"/>
</dbReference>
<dbReference type="InterPro" id="IPR007110">
    <property type="entry name" value="Ig-like_dom"/>
</dbReference>
<keyword evidence="4" id="KW-1185">Reference proteome</keyword>
<reference evidence="5" key="1">
    <citation type="submission" date="2025-08" db="UniProtKB">
        <authorList>
            <consortium name="RefSeq"/>
        </authorList>
    </citation>
    <scope>IDENTIFICATION</scope>
</reference>
<dbReference type="PANTHER" id="PTHR46484:SF6">
    <property type="entry name" value="MYELIN-ASSOCIATED GLYCOPROTEIN-LIKE"/>
    <property type="match status" value="1"/>
</dbReference>
<accession>A0A6P7YQW1</accession>
<gene>
    <name evidence="5" type="primary">LOC115475505</name>
</gene>